<dbReference type="PANTHER" id="PTHR12131:SF1">
    <property type="entry name" value="ATP-DEPENDENT RNA HELICASE SUPV3L1, MITOCHONDRIAL-RELATED"/>
    <property type="match status" value="1"/>
</dbReference>
<dbReference type="Pfam" id="PF00271">
    <property type="entry name" value="Helicase_C"/>
    <property type="match status" value="1"/>
</dbReference>
<keyword evidence="2" id="KW-0378">Hydrolase</keyword>
<reference evidence="7 8" key="1">
    <citation type="submission" date="2018-05" db="EMBL/GenBank/DDBJ databases">
        <title>Acuticoccus sediminis sp. nov., isolated from deep-sea sediment of Indian Ocean.</title>
        <authorList>
            <person name="Liu X."/>
            <person name="Lai Q."/>
            <person name="Du Y."/>
            <person name="Sun F."/>
            <person name="Zhang X."/>
            <person name="Wang S."/>
            <person name="Shao Z."/>
        </authorList>
    </citation>
    <scope>NUCLEOTIDE SEQUENCE [LARGE SCALE GENOMIC DNA]</scope>
    <source>
        <strain evidence="7 8">PTG4-2</strain>
    </source>
</reference>
<evidence type="ECO:0000256" key="4">
    <source>
        <dbReference type="ARBA" id="ARBA00022840"/>
    </source>
</evidence>
<dbReference type="GO" id="GO:0004386">
    <property type="term" value="F:helicase activity"/>
    <property type="evidence" value="ECO:0007669"/>
    <property type="project" value="UniProtKB-KW"/>
</dbReference>
<evidence type="ECO:0000256" key="1">
    <source>
        <dbReference type="ARBA" id="ARBA00022741"/>
    </source>
</evidence>
<dbReference type="InterPro" id="IPR050699">
    <property type="entry name" value="RNA-DNA_Helicase"/>
</dbReference>
<organism evidence="7 8">
    <name type="scientific">Acuticoccus sediminis</name>
    <dbReference type="NCBI Taxonomy" id="2184697"/>
    <lineage>
        <taxon>Bacteria</taxon>
        <taxon>Pseudomonadati</taxon>
        <taxon>Pseudomonadota</taxon>
        <taxon>Alphaproteobacteria</taxon>
        <taxon>Hyphomicrobiales</taxon>
        <taxon>Amorphaceae</taxon>
        <taxon>Acuticoccus</taxon>
    </lineage>
</organism>
<comment type="caution">
    <text evidence="7">The sequence shown here is derived from an EMBL/GenBank/DDBJ whole genome shotgun (WGS) entry which is preliminary data.</text>
</comment>
<dbReference type="EMBL" id="QHHQ01000001">
    <property type="protein sequence ID" value="RAI04437.1"/>
    <property type="molecule type" value="Genomic_DNA"/>
</dbReference>
<feature type="compositionally biased region" description="Basic residues" evidence="5">
    <location>
        <begin position="1008"/>
        <end position="1023"/>
    </location>
</feature>
<evidence type="ECO:0000259" key="6">
    <source>
        <dbReference type="PROSITE" id="PS51194"/>
    </source>
</evidence>
<feature type="region of interest" description="Disordered" evidence="5">
    <location>
        <begin position="804"/>
        <end position="1144"/>
    </location>
</feature>
<evidence type="ECO:0000313" key="8">
    <source>
        <dbReference type="Proteomes" id="UP000249590"/>
    </source>
</evidence>
<dbReference type="SMART" id="SM00490">
    <property type="entry name" value="HELICc"/>
    <property type="match status" value="1"/>
</dbReference>
<sequence length="1144" mass="122683">MLARRSGLIGLPLRLLAREVYGRIVGRIGPDAVSLITGEEKIIPPGARYHVATVEAMPLDLNPEFVAIDEVQLASDLERGRVFTDRILRVRGQYETLLLGALTARNLLEKLLPGISVVTRPRMSMLTYAGEKKLTRLPPRSAVVAFSANEVYAIAELIRRQRGGAAIVMGALSPRTRNAQVELFQTGDVDFLIATDAIGMGLNLDVDHVSFASNRKFDGYQYRTLTAAELGQIAGRAGRHTRDGTFGVTGRVAPFEDSLVEALETHAFQPAKVFQWRNAALDFASVPALRASLDEPAREEGLAKAPPADDQKALEHAAKVPDIMDLADTPERVERLWEVCQVPDYRKIAPANHADLLLTLYNFLIVEGRIPDDWIARQVRYADKTDGDIDTLSNRIAHIRTWTFVANRNDWLADPAEWRETTRNVEDRLSDALHERLMQRFVDRRTSVLMKRLRENAMLESEVNDAGDVMVEGQHVGSLHGFRFQADASADDPRDAKALRAAASKALAKEMERRADKVAAAPDTALTLGSDAAIRWQGAVIARITASDDTLKPNAVLLADDSLPAPSRDKVQARLSQWLAAHVTGLLKPLFDLRNAEGLDGGARGLAYRLSEQLGSVERANVAEEAKALDQTARAGLRALGVRFGAYHIFVPALLKPAPSQLMALLWALKNADLDVPGLAEVPQLSASGRTSITLDPEVPKPLYQVVGFRPCGPRAVRIDILERLADQIRPLVAWRPGPDAGDPPPGAVPQGGGFLVTVAMTSLLGCSGEDFAAILTSLGYRVDRHEASPAEREALRAANEIRSKASRQAERGGRVPVPVRAAPQPAATEAPGSDALHDETAGDADVGEDTSVLSDEAAFDTSPAEDTPEYAEPTADAVEPDDAAGLAPADAEAQTDWSPSEAVADATDTPSGAEAEPASETGEAAEAAPEATEPAAEVTEPATEVTEPATDITEPAADETPGEDTVAAADTAVTQDAPAEDAVAAEADDASAEAGEPEVVTVEVWRVPRHHRGDQPRRRRKPSQQDGRGRGAQGGDRRRGPGEGRGQGDRAPHERPAAAGGPDAPAVAGGSAPAPSAGGAPHGGSHEGRPRDEHRGGKGKKRGGKPQQRPEPQKPQKREREADPDSPFAKLAALKEQMEKRDR</sequence>
<dbReference type="InterPro" id="IPR001650">
    <property type="entry name" value="Helicase_C-like"/>
</dbReference>
<dbReference type="InterPro" id="IPR055206">
    <property type="entry name" value="DEXQc_SUV3"/>
</dbReference>
<feature type="compositionally biased region" description="Basic and acidic residues" evidence="5">
    <location>
        <begin position="804"/>
        <end position="814"/>
    </location>
</feature>
<evidence type="ECO:0000256" key="2">
    <source>
        <dbReference type="ARBA" id="ARBA00022801"/>
    </source>
</evidence>
<feature type="compositionally biased region" description="Low complexity" evidence="5">
    <location>
        <begin position="965"/>
        <end position="986"/>
    </location>
</feature>
<dbReference type="OrthoDB" id="9807155at2"/>
<dbReference type="Proteomes" id="UP000249590">
    <property type="component" value="Unassembled WGS sequence"/>
</dbReference>
<keyword evidence="4" id="KW-0067">ATP-binding</keyword>
<feature type="compositionally biased region" description="Basic and acidic residues" evidence="5">
    <location>
        <begin position="1036"/>
        <end position="1057"/>
    </location>
</feature>
<dbReference type="Gene3D" id="3.40.50.300">
    <property type="entry name" value="P-loop containing nucleotide triphosphate hydrolases"/>
    <property type="match status" value="2"/>
</dbReference>
<evidence type="ECO:0000256" key="3">
    <source>
        <dbReference type="ARBA" id="ARBA00022806"/>
    </source>
</evidence>
<dbReference type="SUPFAM" id="SSF52540">
    <property type="entry name" value="P-loop containing nucleoside triphosphate hydrolases"/>
    <property type="match status" value="1"/>
</dbReference>
<dbReference type="Pfam" id="PF22527">
    <property type="entry name" value="DEXQc_Suv3"/>
    <property type="match status" value="1"/>
</dbReference>
<evidence type="ECO:0000256" key="5">
    <source>
        <dbReference type="SAM" id="MobiDB-lite"/>
    </source>
</evidence>
<feature type="compositionally biased region" description="Basic and acidic residues" evidence="5">
    <location>
        <begin position="1112"/>
        <end position="1124"/>
    </location>
</feature>
<feature type="compositionally biased region" description="Low complexity" evidence="5">
    <location>
        <begin position="1058"/>
        <end position="1080"/>
    </location>
</feature>
<evidence type="ECO:0000313" key="7">
    <source>
        <dbReference type="EMBL" id="RAI04437.1"/>
    </source>
</evidence>
<feature type="domain" description="Helicase C-terminal" evidence="6">
    <location>
        <begin position="129"/>
        <end position="294"/>
    </location>
</feature>
<feature type="compositionally biased region" description="Low complexity" evidence="5">
    <location>
        <begin position="884"/>
        <end position="893"/>
    </location>
</feature>
<dbReference type="PROSITE" id="PS51194">
    <property type="entry name" value="HELICASE_CTER"/>
    <property type="match status" value="1"/>
</dbReference>
<accession>A0A8B2NWC2</accession>
<gene>
    <name evidence="7" type="ORF">DLJ53_01055</name>
</gene>
<dbReference type="GO" id="GO:0016787">
    <property type="term" value="F:hydrolase activity"/>
    <property type="evidence" value="ECO:0007669"/>
    <property type="project" value="UniProtKB-KW"/>
</dbReference>
<proteinExistence type="predicted"/>
<keyword evidence="8" id="KW-1185">Reference proteome</keyword>
<dbReference type="GO" id="GO:0005524">
    <property type="term" value="F:ATP binding"/>
    <property type="evidence" value="ECO:0007669"/>
    <property type="project" value="UniProtKB-KW"/>
</dbReference>
<name>A0A8B2NWC2_9HYPH</name>
<feature type="compositionally biased region" description="Low complexity" evidence="5">
    <location>
        <begin position="815"/>
        <end position="828"/>
    </location>
</feature>
<keyword evidence="3 7" id="KW-0347">Helicase</keyword>
<dbReference type="InterPro" id="IPR027417">
    <property type="entry name" value="P-loop_NTPase"/>
</dbReference>
<feature type="compositionally biased region" description="Basic and acidic residues" evidence="5">
    <location>
        <begin position="1085"/>
        <end position="1097"/>
    </location>
</feature>
<dbReference type="AlphaFoldDB" id="A0A8B2NWC2"/>
<feature type="compositionally biased region" description="Low complexity" evidence="5">
    <location>
        <begin position="910"/>
        <end position="951"/>
    </location>
</feature>
<dbReference type="PANTHER" id="PTHR12131">
    <property type="entry name" value="ATP-DEPENDENT RNA AND DNA HELICASE"/>
    <property type="match status" value="1"/>
</dbReference>
<keyword evidence="1" id="KW-0547">Nucleotide-binding</keyword>
<protein>
    <submittedName>
        <fullName evidence="7">Helicase</fullName>
    </submittedName>
</protein>